<gene>
    <name evidence="1" type="ORF">DEBURN_LOCUS8472</name>
</gene>
<protein>
    <submittedName>
        <fullName evidence="1">10864_t:CDS:1</fullName>
    </submittedName>
</protein>
<evidence type="ECO:0000313" key="2">
    <source>
        <dbReference type="Proteomes" id="UP000789706"/>
    </source>
</evidence>
<feature type="non-terminal residue" evidence="1">
    <location>
        <position position="1"/>
    </location>
</feature>
<sequence length="474" mass="55555">CSTILSTQDLFSSSLVNRFWCEVTVPILWGLPFCQTEYTNNSRLEKKALCIRTYISCLDVQARTLLSQNGFDLSSSPPQATFDYPSFTHKFIINNLVNYIYIYSHQIDDLYDYYDRMSIPKSKILFSEICKLIINRCAFLDEFKLVEVPKKFFEKFRNYSDLIGSILHLPGAREVFKSLESFTSIIRNYENYDLIYPLYGLLKFICNNILNMDLSLVSIPQAQLLKELISVQKRLENLSIVIVDVSLFQFQLPNLFWVIVSKNQTLKSLHLKSVLFDFERESLEIVTGQFILLQELYIDDCYGLDNFQCLSLASSFTQLTIFHYIHSHKNYAQSFIIKILEMANTNLRNIYLKLQTIISKDILSAIFNFSTKVIKLTLYNLRKNYYADKLLKQMARNLPHSLETIMIKIDHKDPWEFSADSLRKLFEELYYNERGGNKKIIIKCEEGALILSNDHYEVLEEYENCGVEFNLIWI</sequence>
<comment type="caution">
    <text evidence="1">The sequence shown here is derived from an EMBL/GenBank/DDBJ whole genome shotgun (WGS) entry which is preliminary data.</text>
</comment>
<dbReference type="EMBL" id="CAJVPK010001253">
    <property type="protein sequence ID" value="CAG8578864.1"/>
    <property type="molecule type" value="Genomic_DNA"/>
</dbReference>
<dbReference type="SUPFAM" id="SSF52047">
    <property type="entry name" value="RNI-like"/>
    <property type="match status" value="1"/>
</dbReference>
<dbReference type="Proteomes" id="UP000789706">
    <property type="component" value="Unassembled WGS sequence"/>
</dbReference>
<dbReference type="OrthoDB" id="2631350at2759"/>
<dbReference type="AlphaFoldDB" id="A0A9N9G3G9"/>
<name>A0A9N9G3G9_9GLOM</name>
<proteinExistence type="predicted"/>
<organism evidence="1 2">
    <name type="scientific">Diversispora eburnea</name>
    <dbReference type="NCBI Taxonomy" id="1213867"/>
    <lineage>
        <taxon>Eukaryota</taxon>
        <taxon>Fungi</taxon>
        <taxon>Fungi incertae sedis</taxon>
        <taxon>Mucoromycota</taxon>
        <taxon>Glomeromycotina</taxon>
        <taxon>Glomeromycetes</taxon>
        <taxon>Diversisporales</taxon>
        <taxon>Diversisporaceae</taxon>
        <taxon>Diversispora</taxon>
    </lineage>
</organism>
<dbReference type="Gene3D" id="3.80.10.10">
    <property type="entry name" value="Ribonuclease Inhibitor"/>
    <property type="match status" value="1"/>
</dbReference>
<dbReference type="InterPro" id="IPR032675">
    <property type="entry name" value="LRR_dom_sf"/>
</dbReference>
<evidence type="ECO:0000313" key="1">
    <source>
        <dbReference type="EMBL" id="CAG8578864.1"/>
    </source>
</evidence>
<accession>A0A9N9G3G9</accession>
<reference evidence="1" key="1">
    <citation type="submission" date="2021-06" db="EMBL/GenBank/DDBJ databases">
        <authorList>
            <person name="Kallberg Y."/>
            <person name="Tangrot J."/>
            <person name="Rosling A."/>
        </authorList>
    </citation>
    <scope>NUCLEOTIDE SEQUENCE</scope>
    <source>
        <strain evidence="1">AZ414A</strain>
    </source>
</reference>
<keyword evidence="2" id="KW-1185">Reference proteome</keyword>